<gene>
    <name evidence="5" type="primary">rnt</name>
    <name evidence="7" type="ORF">CHUV0807_1962</name>
</gene>
<dbReference type="Gene3D" id="3.30.420.10">
    <property type="entry name" value="Ribonuclease H-like superfamily/Ribonuclease H"/>
    <property type="match status" value="1"/>
</dbReference>
<feature type="site" description="Important for substrate binding and specificity" evidence="5">
    <location>
        <position position="120"/>
    </location>
</feature>
<dbReference type="InterPro" id="IPR013520">
    <property type="entry name" value="Ribonucl_H"/>
</dbReference>
<comment type="cofactor">
    <cofactor evidence="5">
        <name>Mg(2+)</name>
        <dbReference type="ChEBI" id="CHEBI:18420"/>
    </cofactor>
    <text evidence="5">Binds two Mg(2+) per subunit. The active form of the enzyme binds two Mg(2+) ions in its active site. The first Mg(2+) forms only one salt bridge with the protein.</text>
</comment>
<dbReference type="GO" id="GO:0005829">
    <property type="term" value="C:cytosol"/>
    <property type="evidence" value="ECO:0007669"/>
    <property type="project" value="TreeGrafter"/>
</dbReference>
<keyword evidence="3 5" id="KW-0378">Hydrolase</keyword>
<keyword evidence="2 5" id="KW-0540">Nuclease</keyword>
<dbReference type="InterPro" id="IPR005987">
    <property type="entry name" value="RNase_T"/>
</dbReference>
<dbReference type="SUPFAM" id="SSF53098">
    <property type="entry name" value="Ribonuclease H-like"/>
    <property type="match status" value="1"/>
</dbReference>
<dbReference type="PANTHER" id="PTHR30231:SF2">
    <property type="entry name" value="RIBONUCLEASE T"/>
    <property type="match status" value="1"/>
</dbReference>
<dbReference type="GO" id="GO:0008408">
    <property type="term" value="F:3'-5' exonuclease activity"/>
    <property type="evidence" value="ECO:0007669"/>
    <property type="project" value="TreeGrafter"/>
</dbReference>
<keyword evidence="5" id="KW-0460">Magnesium</keyword>
<feature type="binding site" evidence="5">
    <location>
        <position position="182"/>
    </location>
    <ligand>
        <name>Mg(2+)</name>
        <dbReference type="ChEBI" id="CHEBI:18420"/>
        <label>2</label>
        <note>catalytic</note>
    </ligand>
</feature>
<evidence type="ECO:0000256" key="5">
    <source>
        <dbReference type="HAMAP-Rule" id="MF_00157"/>
    </source>
</evidence>
<reference evidence="8" key="1">
    <citation type="submission" date="2016-04" db="EMBL/GenBank/DDBJ databases">
        <authorList>
            <person name="Tagini F."/>
        </authorList>
    </citation>
    <scope>NUCLEOTIDE SEQUENCE [LARGE SCALE GENOMIC DNA]</scope>
    <source>
        <strain evidence="8">CHUV0807</strain>
    </source>
</reference>
<feature type="binding site" evidence="5">
    <location>
        <position position="19"/>
    </location>
    <ligand>
        <name>Mg(2+)</name>
        <dbReference type="ChEBI" id="CHEBI:18420"/>
        <label>1</label>
        <note>catalytic</note>
    </ligand>
</feature>
<feature type="binding site" evidence="5">
    <location>
        <position position="19"/>
    </location>
    <ligand>
        <name>Mg(2+)</name>
        <dbReference type="ChEBI" id="CHEBI:18420"/>
        <label>2</label>
        <note>catalytic</note>
    </ligand>
</feature>
<proteinExistence type="inferred from homology"/>
<comment type="caution">
    <text evidence="5">Lacks conserved residue(s) required for the propagation of feature annotation.</text>
</comment>
<feature type="site" description="Important for substrate binding and specificity" evidence="5">
    <location>
        <position position="25"/>
    </location>
</feature>
<dbReference type="RefSeq" id="WP_048715309.1">
    <property type="nucleotide sequence ID" value="NZ_CALFOW010000129.1"/>
</dbReference>
<dbReference type="AlphaFoldDB" id="A0A1C3H5U0"/>
<dbReference type="InterPro" id="IPR012337">
    <property type="entry name" value="RNaseH-like_sf"/>
</dbReference>
<comment type="similarity">
    <text evidence="5">Belongs to the RNase T family.</text>
</comment>
<dbReference type="GO" id="GO:0008033">
    <property type="term" value="P:tRNA processing"/>
    <property type="evidence" value="ECO:0007669"/>
    <property type="project" value="UniProtKB-KW"/>
</dbReference>
<dbReference type="GO" id="GO:0045004">
    <property type="term" value="P:DNA replication proofreading"/>
    <property type="evidence" value="ECO:0007669"/>
    <property type="project" value="TreeGrafter"/>
</dbReference>
<dbReference type="InterPro" id="IPR036397">
    <property type="entry name" value="RNaseH_sf"/>
</dbReference>
<evidence type="ECO:0000313" key="7">
    <source>
        <dbReference type="EMBL" id="SAM68751.1"/>
    </source>
</evidence>
<dbReference type="PANTHER" id="PTHR30231">
    <property type="entry name" value="DNA POLYMERASE III SUBUNIT EPSILON"/>
    <property type="match status" value="1"/>
</dbReference>
<dbReference type="EC" id="3.1.13.-" evidence="5"/>
<feature type="binding site" evidence="5">
    <location>
        <position position="177"/>
    </location>
    <ligand>
        <name>Mg(2+)</name>
        <dbReference type="ChEBI" id="CHEBI:18420"/>
        <label>2</label>
        <note>catalytic</note>
    </ligand>
</feature>
<dbReference type="GO" id="GO:0003676">
    <property type="term" value="F:nucleic acid binding"/>
    <property type="evidence" value="ECO:0007669"/>
    <property type="project" value="InterPro"/>
</dbReference>
<organism evidence="7 8">
    <name type="scientific">Cardiobacterium hominis</name>
    <dbReference type="NCBI Taxonomy" id="2718"/>
    <lineage>
        <taxon>Bacteria</taxon>
        <taxon>Pseudomonadati</taxon>
        <taxon>Pseudomonadota</taxon>
        <taxon>Gammaproteobacteria</taxon>
        <taxon>Cardiobacteriales</taxon>
        <taxon>Cardiobacteriaceae</taxon>
        <taxon>Cardiobacterium</taxon>
    </lineage>
</organism>
<evidence type="ECO:0000313" key="8">
    <source>
        <dbReference type="Proteomes" id="UP000190837"/>
    </source>
</evidence>
<keyword evidence="5" id="KW-0479">Metal-binding</keyword>
<name>A0A1C3H5U0_9GAMM</name>
<evidence type="ECO:0000259" key="6">
    <source>
        <dbReference type="SMART" id="SM00479"/>
    </source>
</evidence>
<dbReference type="Proteomes" id="UP000190837">
    <property type="component" value="Unassembled WGS sequence"/>
</dbReference>
<dbReference type="EMBL" id="FKLO01000066">
    <property type="protein sequence ID" value="SAM68751.1"/>
    <property type="molecule type" value="Genomic_DNA"/>
</dbReference>
<dbReference type="HAMAP" id="MF_00157">
    <property type="entry name" value="RNase_T"/>
    <property type="match status" value="1"/>
</dbReference>
<evidence type="ECO:0000256" key="2">
    <source>
        <dbReference type="ARBA" id="ARBA00022722"/>
    </source>
</evidence>
<dbReference type="NCBIfam" id="TIGR01298">
    <property type="entry name" value="RNaseT"/>
    <property type="match status" value="1"/>
</dbReference>
<feature type="active site" description="Proton donor/acceptor" evidence="5">
    <location>
        <position position="177"/>
    </location>
</feature>
<accession>A0A1C3H5U0</accession>
<evidence type="ECO:0000256" key="1">
    <source>
        <dbReference type="ARBA" id="ARBA00022694"/>
    </source>
</evidence>
<dbReference type="SMART" id="SM00479">
    <property type="entry name" value="EXOIII"/>
    <property type="match status" value="1"/>
</dbReference>
<comment type="function">
    <text evidence="5">Trims short 3' overhangs of a variety of RNA species, leaving a one or two nucleotide 3' overhang. Responsible for the end-turnover of tRNA: specifically removes the terminal AMP residue from uncharged tRNA (tRNA-C-C-A). Also appears to be involved in tRNA biosynthesis.</text>
</comment>
<sequence length="212" mass="23896">MNSTLISQRFRGFLPVVIDVETGGFDAKKDALLELAAVLVNFDENQRLCRTHTIHYHIHPFPGANIDPEALKITGIDPYHPLRPAYHEDKAAERFFDEIRAYQKQQECTRSILVGHNATFDLGFINALAERTDYKRNPFHPFSVLDTVSLGALAYGQTVLARIARQGGFEYDSSKAHGAKYDAELTADIFCHIVNTWAEKVGYSWPASEEQP</sequence>
<dbReference type="GO" id="GO:0000287">
    <property type="term" value="F:magnesium ion binding"/>
    <property type="evidence" value="ECO:0007669"/>
    <property type="project" value="UniProtKB-UniRule"/>
</dbReference>
<keyword evidence="4 5" id="KW-0269">Exonuclease</keyword>
<keyword evidence="1 5" id="KW-0819">tRNA processing</keyword>
<dbReference type="Pfam" id="PF00929">
    <property type="entry name" value="RNase_T"/>
    <property type="match status" value="1"/>
</dbReference>
<feature type="domain" description="Exonuclease" evidence="6">
    <location>
        <begin position="14"/>
        <end position="199"/>
    </location>
</feature>
<evidence type="ECO:0000256" key="4">
    <source>
        <dbReference type="ARBA" id="ARBA00022839"/>
    </source>
</evidence>
<feature type="site" description="Important for substrate binding and specificity" evidence="5">
    <location>
        <position position="142"/>
    </location>
</feature>
<dbReference type="GO" id="GO:0016896">
    <property type="term" value="F:RNA exonuclease activity, producing 5'-phosphomonoesters"/>
    <property type="evidence" value="ECO:0007669"/>
    <property type="project" value="UniProtKB-UniRule"/>
</dbReference>
<comment type="subunit">
    <text evidence="5">Homodimer.</text>
</comment>
<feature type="binding site" evidence="5">
    <location>
        <position position="21"/>
    </location>
    <ligand>
        <name>Mg(2+)</name>
        <dbReference type="ChEBI" id="CHEBI:18420"/>
        <label>2</label>
        <note>catalytic</note>
    </ligand>
</feature>
<evidence type="ECO:0000256" key="3">
    <source>
        <dbReference type="ARBA" id="ARBA00022801"/>
    </source>
</evidence>
<protein>
    <recommendedName>
        <fullName evidence="5">Ribonuclease T</fullName>
        <ecNumber evidence="5">3.1.13.-</ecNumber>
    </recommendedName>
    <alternativeName>
        <fullName evidence="5">Exoribonuclease T</fullName>
        <shortName evidence="5">RNase T</shortName>
    </alternativeName>
</protein>